<sequence>MTIKTFQHKGLRQFFETGSTAGVQAQHAPRLGRLLRALDAAAAPGDMGLPGWGLHPLKGALAGHWAVSVSGNWRLTFRFEGANVVLVDYLDYH</sequence>
<comment type="caution">
    <text evidence="1">The sequence shown here is derived from an EMBL/GenBank/DDBJ whole genome shotgun (WGS) entry which is preliminary data.</text>
</comment>
<organism evidence="1 2">
    <name type="scientific">Aquariibacter albus</name>
    <dbReference type="NCBI Taxonomy" id="2759899"/>
    <lineage>
        <taxon>Bacteria</taxon>
        <taxon>Pseudomonadati</taxon>
        <taxon>Pseudomonadota</taxon>
        <taxon>Betaproteobacteria</taxon>
        <taxon>Burkholderiales</taxon>
        <taxon>Sphaerotilaceae</taxon>
        <taxon>Aquariibacter</taxon>
    </lineage>
</organism>
<evidence type="ECO:0000313" key="2">
    <source>
        <dbReference type="Proteomes" id="UP000586093"/>
    </source>
</evidence>
<dbReference type="RefSeq" id="WP_182662326.1">
    <property type="nucleotide sequence ID" value="NZ_JACIVI010000001.1"/>
</dbReference>
<dbReference type="InterPro" id="IPR035093">
    <property type="entry name" value="RelE/ParE_toxin_dom_sf"/>
</dbReference>
<evidence type="ECO:0000313" key="1">
    <source>
        <dbReference type="EMBL" id="MBB1161492.1"/>
    </source>
</evidence>
<dbReference type="EMBL" id="JACIVI010000001">
    <property type="protein sequence ID" value="MBB1161492.1"/>
    <property type="molecule type" value="Genomic_DNA"/>
</dbReference>
<protein>
    <submittedName>
        <fullName evidence="1">Type II toxin-antitoxin system RelE/ParE family toxin</fullName>
    </submittedName>
</protein>
<accession>A0A839HKC7</accession>
<keyword evidence="2" id="KW-1185">Reference proteome</keyword>
<dbReference type="Pfam" id="PF05015">
    <property type="entry name" value="HigB-like_toxin"/>
    <property type="match status" value="1"/>
</dbReference>
<name>A0A839HKC7_9BURK</name>
<reference evidence="1 2" key="1">
    <citation type="submission" date="2020-08" db="EMBL/GenBank/DDBJ databases">
        <title>Aquariorum lacteus gen. nov., sp. nov., a new member of the family Comamonadaceae, isolated from freshwater aquarium.</title>
        <authorList>
            <person name="Chun S.-J."/>
        </authorList>
    </citation>
    <scope>NUCLEOTIDE SEQUENCE [LARGE SCALE GENOMIC DNA]</scope>
    <source>
        <strain evidence="1 2">SJAQ100</strain>
    </source>
</reference>
<dbReference type="AlphaFoldDB" id="A0A839HKC7"/>
<dbReference type="PANTHER" id="PTHR40266">
    <property type="entry name" value="TOXIN HIGB-1"/>
    <property type="match status" value="1"/>
</dbReference>
<gene>
    <name evidence="1" type="ORF">H4F90_05805</name>
</gene>
<dbReference type="SUPFAM" id="SSF143011">
    <property type="entry name" value="RelE-like"/>
    <property type="match status" value="1"/>
</dbReference>
<dbReference type="Gene3D" id="3.30.2310.20">
    <property type="entry name" value="RelE-like"/>
    <property type="match status" value="1"/>
</dbReference>
<dbReference type="InterPro" id="IPR007711">
    <property type="entry name" value="HigB-1"/>
</dbReference>
<dbReference type="Proteomes" id="UP000586093">
    <property type="component" value="Unassembled WGS sequence"/>
</dbReference>
<proteinExistence type="predicted"/>
<dbReference type="PANTHER" id="PTHR40266:SF2">
    <property type="entry name" value="TOXIN HIGB-1"/>
    <property type="match status" value="1"/>
</dbReference>